<keyword evidence="1" id="KW-0812">Transmembrane</keyword>
<feature type="transmembrane region" description="Helical" evidence="1">
    <location>
        <begin position="260"/>
        <end position="279"/>
    </location>
</feature>
<comment type="caution">
    <text evidence="3">The sequence shown here is derived from an EMBL/GenBank/DDBJ whole genome shotgun (WGS) entry which is preliminary data.</text>
</comment>
<feature type="transmembrane region" description="Helical" evidence="1">
    <location>
        <begin position="235"/>
        <end position="253"/>
    </location>
</feature>
<dbReference type="EMBL" id="JACRTL010000009">
    <property type="protein sequence ID" value="MBC8611979.1"/>
    <property type="molecule type" value="Genomic_DNA"/>
</dbReference>
<keyword evidence="3" id="KW-0378">Hydrolase</keyword>
<dbReference type="Pfam" id="PF02517">
    <property type="entry name" value="Rce1-like"/>
    <property type="match status" value="1"/>
</dbReference>
<evidence type="ECO:0000256" key="1">
    <source>
        <dbReference type="SAM" id="Phobius"/>
    </source>
</evidence>
<feature type="transmembrane region" description="Helical" evidence="1">
    <location>
        <begin position="211"/>
        <end position="229"/>
    </location>
</feature>
<dbReference type="GO" id="GO:0080120">
    <property type="term" value="P:CAAX-box protein maturation"/>
    <property type="evidence" value="ECO:0007669"/>
    <property type="project" value="UniProtKB-ARBA"/>
</dbReference>
<keyword evidence="1" id="KW-1133">Transmembrane helix</keyword>
<dbReference type="PANTHER" id="PTHR36435:SF1">
    <property type="entry name" value="CAAX AMINO TERMINAL PROTEASE FAMILY PROTEIN"/>
    <property type="match status" value="1"/>
</dbReference>
<feature type="domain" description="CAAX prenyl protease 2/Lysostaphin resistance protein A-like" evidence="2">
    <location>
        <begin position="186"/>
        <end position="270"/>
    </location>
</feature>
<proteinExistence type="predicted"/>
<feature type="transmembrane region" description="Helical" evidence="1">
    <location>
        <begin position="91"/>
        <end position="116"/>
    </location>
</feature>
<reference evidence="3" key="1">
    <citation type="submission" date="2020-08" db="EMBL/GenBank/DDBJ databases">
        <title>Genome public.</title>
        <authorList>
            <person name="Liu C."/>
            <person name="Sun Q."/>
        </authorList>
    </citation>
    <scope>NUCLEOTIDE SEQUENCE</scope>
    <source>
        <strain evidence="3">NSJ-15</strain>
    </source>
</reference>
<feature type="transmembrane region" description="Helical" evidence="1">
    <location>
        <begin position="179"/>
        <end position="199"/>
    </location>
</feature>
<dbReference type="GO" id="GO:0008237">
    <property type="term" value="F:metallopeptidase activity"/>
    <property type="evidence" value="ECO:0007669"/>
    <property type="project" value="UniProtKB-KW"/>
</dbReference>
<keyword evidence="3" id="KW-0482">Metalloprotease</keyword>
<dbReference type="RefSeq" id="WP_187536836.1">
    <property type="nucleotide sequence ID" value="NZ_JACRTL010000009.1"/>
</dbReference>
<accession>A0A8J6TR68</accession>
<evidence type="ECO:0000313" key="4">
    <source>
        <dbReference type="Proteomes" id="UP000632659"/>
    </source>
</evidence>
<feature type="transmembrane region" description="Helical" evidence="1">
    <location>
        <begin position="137"/>
        <end position="159"/>
    </location>
</feature>
<evidence type="ECO:0000259" key="2">
    <source>
        <dbReference type="Pfam" id="PF02517"/>
    </source>
</evidence>
<dbReference type="Proteomes" id="UP000632659">
    <property type="component" value="Unassembled WGS sequence"/>
</dbReference>
<keyword evidence="4" id="KW-1185">Reference proteome</keyword>
<protein>
    <submittedName>
        <fullName evidence="3">CPBP family intramembrane metalloprotease</fullName>
    </submittedName>
</protein>
<dbReference type="PANTHER" id="PTHR36435">
    <property type="entry name" value="SLR1288 PROTEIN"/>
    <property type="match status" value="1"/>
</dbReference>
<feature type="transmembrane region" description="Helical" evidence="1">
    <location>
        <begin position="36"/>
        <end position="60"/>
    </location>
</feature>
<dbReference type="InterPro" id="IPR003675">
    <property type="entry name" value="Rce1/LyrA-like_dom"/>
</dbReference>
<sequence length="366" mass="40992">MNQNYQVVPPVYHQNPLEEKKLFFFRKNCNSVAKALWLNLLLQFALTFVFEFVYIMVWIIPEVMEYLSVVDYTSFEEMYNLVMWKMSQDSMFIGGLLYVPTLFIMVLSNLLPVWYCSRKTGLRISGLFCKGKTTVSLALVSIVVMFGLNFLGGLFYNLFNALLRIVGLNAPNTNMSLPTDSAIGMTAYILLLCLLGPVTEELLFRGVLLRSLTRYGTVFAAVSTSVMFGLMHGNFGQFGVALLVGLLFSYLTIKTGSIRLTIGLHILNNSFSVLTEIGFRFGSAALHQAIAVFSSLFFIGCLIATIVILIVLRKKIHFVSDNPISAQGDNIISIPKAGARFWRCGWVLAFLVFMILFMLLGIFPGI</sequence>
<dbReference type="AlphaFoldDB" id="A0A8J6TR68"/>
<gene>
    <name evidence="3" type="ORF">H8702_12850</name>
</gene>
<dbReference type="InterPro" id="IPR052710">
    <property type="entry name" value="CAAX_protease"/>
</dbReference>
<organism evidence="3 4">
    <name type="scientific">Massiliimalia timonensis</name>
    <dbReference type="NCBI Taxonomy" id="1987501"/>
    <lineage>
        <taxon>Bacteria</taxon>
        <taxon>Bacillati</taxon>
        <taxon>Bacillota</taxon>
        <taxon>Clostridia</taxon>
        <taxon>Eubacteriales</taxon>
        <taxon>Oscillospiraceae</taxon>
        <taxon>Massiliimalia</taxon>
    </lineage>
</organism>
<keyword evidence="3" id="KW-0645">Protease</keyword>
<keyword evidence="1" id="KW-0472">Membrane</keyword>
<dbReference type="GO" id="GO:0004175">
    <property type="term" value="F:endopeptidase activity"/>
    <property type="evidence" value="ECO:0007669"/>
    <property type="project" value="UniProtKB-ARBA"/>
</dbReference>
<name>A0A8J6TR68_9FIRM</name>
<evidence type="ECO:0000313" key="3">
    <source>
        <dbReference type="EMBL" id="MBC8611979.1"/>
    </source>
</evidence>
<feature type="transmembrane region" description="Helical" evidence="1">
    <location>
        <begin position="344"/>
        <end position="363"/>
    </location>
</feature>
<feature type="transmembrane region" description="Helical" evidence="1">
    <location>
        <begin position="285"/>
        <end position="312"/>
    </location>
</feature>